<organism evidence="3 4">
    <name type="scientific">Ilyodon furcidens</name>
    <name type="common">goldbreast splitfin</name>
    <dbReference type="NCBI Taxonomy" id="33524"/>
    <lineage>
        <taxon>Eukaryota</taxon>
        <taxon>Metazoa</taxon>
        <taxon>Chordata</taxon>
        <taxon>Craniata</taxon>
        <taxon>Vertebrata</taxon>
        <taxon>Euteleostomi</taxon>
        <taxon>Actinopterygii</taxon>
        <taxon>Neopterygii</taxon>
        <taxon>Teleostei</taxon>
        <taxon>Neoteleostei</taxon>
        <taxon>Acanthomorphata</taxon>
        <taxon>Ovalentaria</taxon>
        <taxon>Atherinomorphae</taxon>
        <taxon>Cyprinodontiformes</taxon>
        <taxon>Goodeidae</taxon>
        <taxon>Ilyodon</taxon>
    </lineage>
</organism>
<dbReference type="EMBL" id="JAHRIQ010063893">
    <property type="protein sequence ID" value="MEQ2242266.1"/>
    <property type="molecule type" value="Genomic_DNA"/>
</dbReference>
<evidence type="ECO:0000256" key="2">
    <source>
        <dbReference type="SAM" id="SignalP"/>
    </source>
</evidence>
<feature type="compositionally biased region" description="Basic and acidic residues" evidence="1">
    <location>
        <begin position="135"/>
        <end position="144"/>
    </location>
</feature>
<feature type="signal peptide" evidence="2">
    <location>
        <begin position="1"/>
        <end position="23"/>
    </location>
</feature>
<comment type="caution">
    <text evidence="3">The sequence shown here is derived from an EMBL/GenBank/DDBJ whole genome shotgun (WGS) entry which is preliminary data.</text>
</comment>
<keyword evidence="2" id="KW-0732">Signal</keyword>
<sequence>MQITALATTVLLILFTTFNTGKANYTCYSSSSMEAKNIRSVYDDHQNTGDFWYRNGSQLVPCTSSSIYSSKCSVCLNNSATPETVLVVLCNLTSSVNLVMEGPNGHISFNRTDCPQPETIEVRGSSTVSPGLTTRLEDSKPRGV</sequence>
<evidence type="ECO:0000256" key="1">
    <source>
        <dbReference type="SAM" id="MobiDB-lite"/>
    </source>
</evidence>
<proteinExistence type="predicted"/>
<accession>A0ABV0UB50</accession>
<reference evidence="3 4" key="1">
    <citation type="submission" date="2021-06" db="EMBL/GenBank/DDBJ databases">
        <authorList>
            <person name="Palmer J.M."/>
        </authorList>
    </citation>
    <scope>NUCLEOTIDE SEQUENCE [LARGE SCALE GENOMIC DNA]</scope>
    <source>
        <strain evidence="4">if_2019</strain>
        <tissue evidence="3">Muscle</tissue>
    </source>
</reference>
<name>A0ABV0UB50_9TELE</name>
<evidence type="ECO:0000313" key="3">
    <source>
        <dbReference type="EMBL" id="MEQ2242266.1"/>
    </source>
</evidence>
<feature type="chain" id="PRO_5045846306" description="Cyanovirin-N domain-containing protein" evidence="2">
    <location>
        <begin position="24"/>
        <end position="144"/>
    </location>
</feature>
<feature type="region of interest" description="Disordered" evidence="1">
    <location>
        <begin position="121"/>
        <end position="144"/>
    </location>
</feature>
<feature type="non-terminal residue" evidence="3">
    <location>
        <position position="144"/>
    </location>
</feature>
<protein>
    <recommendedName>
        <fullName evidence="5">Cyanovirin-N domain-containing protein</fullName>
    </recommendedName>
</protein>
<keyword evidence="4" id="KW-1185">Reference proteome</keyword>
<evidence type="ECO:0000313" key="4">
    <source>
        <dbReference type="Proteomes" id="UP001482620"/>
    </source>
</evidence>
<dbReference type="Proteomes" id="UP001482620">
    <property type="component" value="Unassembled WGS sequence"/>
</dbReference>
<evidence type="ECO:0008006" key="5">
    <source>
        <dbReference type="Google" id="ProtNLM"/>
    </source>
</evidence>
<gene>
    <name evidence="3" type="ORF">ILYODFUR_033971</name>
</gene>